<feature type="domain" description="CHK kinase-like" evidence="1">
    <location>
        <begin position="130"/>
        <end position="325"/>
    </location>
</feature>
<dbReference type="SMART" id="SM00587">
    <property type="entry name" value="CHK"/>
    <property type="match status" value="1"/>
</dbReference>
<evidence type="ECO:0000313" key="3">
    <source>
        <dbReference type="Proteomes" id="UP000594454"/>
    </source>
</evidence>
<dbReference type="InParanoid" id="A0A7R8V2L5"/>
<dbReference type="AlphaFoldDB" id="A0A7R8V2L5"/>
<dbReference type="InterPro" id="IPR015897">
    <property type="entry name" value="CHK_kinase-like"/>
</dbReference>
<name>A0A7R8V2L5_HERIL</name>
<dbReference type="Gene3D" id="3.90.1200.10">
    <property type="match status" value="1"/>
</dbReference>
<sequence>MASSNSPSTFPAYLNEEFFKKCLANSLGEHETKINDVKMTMGSGLGDNYTSFIYRAFINYSDSHGDSKSLSIIIKSIPTDGDRAFLEEIDVYAKEIDIYLKVLPLMHGILEESRVAPRCYFAVESPIRTIVFEDLREKGFYLAERQLGLNEDHCKVVLNKMAKFHASSMVALRKMPSIRERFKDGFFNKDAFESDIFQAFFRKNFKRGAEIVTEMPGYEHFAPKLMNIFNNFCTKAQESIAFKENNLVVLNHGDLWSSNIMFKYDKETGTPVDAIFVDYQMCYVNSLALDLNYFFVTSSQPDVLSRKKEFVEKFYYPAFEEVLKNVDFESIPTLNEIFQEMEKRELFALFNLFGELPIMSLAKEDSITNNYAEFVDEEKASKARNAGMSTKRFTDMMQYALKYYEKLKVL</sequence>
<accession>A0A7R8V2L5</accession>
<proteinExistence type="predicted"/>
<organism evidence="2 3">
    <name type="scientific">Hermetia illucens</name>
    <name type="common">Black soldier fly</name>
    <dbReference type="NCBI Taxonomy" id="343691"/>
    <lineage>
        <taxon>Eukaryota</taxon>
        <taxon>Metazoa</taxon>
        <taxon>Ecdysozoa</taxon>
        <taxon>Arthropoda</taxon>
        <taxon>Hexapoda</taxon>
        <taxon>Insecta</taxon>
        <taxon>Pterygota</taxon>
        <taxon>Neoptera</taxon>
        <taxon>Endopterygota</taxon>
        <taxon>Diptera</taxon>
        <taxon>Brachycera</taxon>
        <taxon>Stratiomyomorpha</taxon>
        <taxon>Stratiomyidae</taxon>
        <taxon>Hermetiinae</taxon>
        <taxon>Hermetia</taxon>
    </lineage>
</organism>
<dbReference type="PANTHER" id="PTHR11012">
    <property type="entry name" value="PROTEIN KINASE-LIKE DOMAIN-CONTAINING"/>
    <property type="match status" value="1"/>
</dbReference>
<dbReference type="SUPFAM" id="SSF56112">
    <property type="entry name" value="Protein kinase-like (PK-like)"/>
    <property type="match status" value="1"/>
</dbReference>
<dbReference type="InterPro" id="IPR004119">
    <property type="entry name" value="EcKL"/>
</dbReference>
<evidence type="ECO:0000259" key="1">
    <source>
        <dbReference type="SMART" id="SM00587"/>
    </source>
</evidence>
<dbReference type="Pfam" id="PF02958">
    <property type="entry name" value="EcKL"/>
    <property type="match status" value="1"/>
</dbReference>
<protein>
    <recommendedName>
        <fullName evidence="1">CHK kinase-like domain-containing protein</fullName>
    </recommendedName>
</protein>
<keyword evidence="3" id="KW-1185">Reference proteome</keyword>
<dbReference type="PANTHER" id="PTHR11012:SF56">
    <property type="entry name" value="CHK KINASE-LIKE DOMAIN-CONTAINING PROTEIN-RELATED"/>
    <property type="match status" value="1"/>
</dbReference>
<dbReference type="EMBL" id="LR899013">
    <property type="protein sequence ID" value="CAD7091483.1"/>
    <property type="molecule type" value="Genomic_DNA"/>
</dbReference>
<dbReference type="OMA" id="WAHCELV"/>
<dbReference type="OrthoDB" id="8250698at2759"/>
<reference evidence="2 3" key="1">
    <citation type="submission" date="2020-11" db="EMBL/GenBank/DDBJ databases">
        <authorList>
            <person name="Wallbank WR R."/>
            <person name="Pardo Diaz C."/>
            <person name="Kozak K."/>
            <person name="Martin S."/>
            <person name="Jiggins C."/>
            <person name="Moest M."/>
            <person name="Warren A I."/>
            <person name="Generalovic N T."/>
            <person name="Byers J.R.P. K."/>
            <person name="Montejo-Kovacevich G."/>
            <person name="Yen C E."/>
        </authorList>
    </citation>
    <scope>NUCLEOTIDE SEQUENCE [LARGE SCALE GENOMIC DNA]</scope>
</reference>
<gene>
    <name evidence="2" type="ORF">HERILL_LOCUS13898</name>
</gene>
<evidence type="ECO:0000313" key="2">
    <source>
        <dbReference type="EMBL" id="CAD7091483.1"/>
    </source>
</evidence>
<dbReference type="InterPro" id="IPR011009">
    <property type="entry name" value="Kinase-like_dom_sf"/>
</dbReference>
<dbReference type="Proteomes" id="UP000594454">
    <property type="component" value="Chromosome 5"/>
</dbReference>